<dbReference type="SUPFAM" id="SSF75011">
    <property type="entry name" value="3-carboxy-cis,cis-mucoante lactonizing enzyme"/>
    <property type="match status" value="1"/>
</dbReference>
<dbReference type="Proteomes" id="UP001254608">
    <property type="component" value="Unassembled WGS sequence"/>
</dbReference>
<sequence length="666" mass="66132">MIALDAPSIPSVVAKLTLTPDSGPLSPEIVARNVVLPPTGTSFAPGVSTIVVTASADGSILSVAVPDTPEAVVTVSGTLVGLPSGVYASCATPSELVTAEAAFVPVDAKLPAPLGAEKSTRWLPTALPLASVTRATTVVARFGATVDGARLTATAVGTPAVNATCTLLENPPELAVTVAVPTVLVAFSVTSAMPEALVIALDAPSIPSVVAKLTLTPDSGPLSPEIVARNVVLPPTGTSFAPGVSTIVVTASADGSILSVAVPDTPEAVVTVSGTLVGLPSGVYASCATPSELVTAEAAFVPVDAKLPAPLGAEKSTRWLPTALPLASVTRATTVVARFGATVDGARLTATAVGTPAVNATCTLLENPPELAVTVAVPTVLVAFSVTSAMPEALVIALDAPSIPSVVAKLTLTPDSGPLSPEIVARNVVLPPTGTSFAPGVSTIVVTASADGSILSVAVPDTPEAVVTVSGTLVGLPSGVYASCATPSELVTAEAAFVPVDAKLPAPLGAEKSTRWLPTALPLASVTRATTVVARFGATVDGARLTATAVGTPAVNATCTLLENPPELAVTVAVPTRNELCNVTWATPDAFVIALKALSVPSVVPKLTGMPLIAPASVATVARRTVVLPPAAIVDAPDETFTADIVAAAVLTSIDAFALTPLAIRA</sequence>
<evidence type="ECO:0000313" key="2">
    <source>
        <dbReference type="Proteomes" id="UP001254608"/>
    </source>
</evidence>
<gene>
    <name evidence="1" type="ORF">RM530_02830</name>
</gene>
<reference evidence="1 2" key="1">
    <citation type="submission" date="2023-09" db="EMBL/GenBank/DDBJ databases">
        <authorList>
            <person name="Rey-Velasco X."/>
        </authorList>
    </citation>
    <scope>NUCLEOTIDE SEQUENCE [LARGE SCALE GENOMIC DNA]</scope>
    <source>
        <strain evidence="1 2">W345</strain>
    </source>
</reference>
<name>A0ABU2WFM0_9GAMM</name>
<accession>A0ABU2WFM0</accession>
<evidence type="ECO:0000313" key="1">
    <source>
        <dbReference type="EMBL" id="MDT0496303.1"/>
    </source>
</evidence>
<dbReference type="RefSeq" id="WP_311363697.1">
    <property type="nucleotide sequence ID" value="NZ_JAVRIC010000003.1"/>
</dbReference>
<proteinExistence type="predicted"/>
<dbReference type="EMBL" id="JAVRIC010000003">
    <property type="protein sequence ID" value="MDT0496303.1"/>
    <property type="molecule type" value="Genomic_DNA"/>
</dbReference>
<keyword evidence="2" id="KW-1185">Reference proteome</keyword>
<protein>
    <submittedName>
        <fullName evidence="1">Uncharacterized protein</fullName>
    </submittedName>
</protein>
<comment type="caution">
    <text evidence="1">The sequence shown here is derived from an EMBL/GenBank/DDBJ whole genome shotgun (WGS) entry which is preliminary data.</text>
</comment>
<organism evidence="1 2">
    <name type="scientific">Banduia mediterranea</name>
    <dbReference type="NCBI Taxonomy" id="3075609"/>
    <lineage>
        <taxon>Bacteria</taxon>
        <taxon>Pseudomonadati</taxon>
        <taxon>Pseudomonadota</taxon>
        <taxon>Gammaproteobacteria</taxon>
        <taxon>Nevskiales</taxon>
        <taxon>Algiphilaceae</taxon>
        <taxon>Banduia</taxon>
    </lineage>
</organism>